<protein>
    <submittedName>
        <fullName evidence="1">Uncharacterized protein</fullName>
    </submittedName>
</protein>
<comment type="caution">
    <text evidence="1">The sequence shown here is derived from an EMBL/GenBank/DDBJ whole genome shotgun (WGS) entry which is preliminary data.</text>
</comment>
<organism evidence="1 2">
    <name type="scientific">Brenneria corticis</name>
    <dbReference type="NCBI Taxonomy" id="2173106"/>
    <lineage>
        <taxon>Bacteria</taxon>
        <taxon>Pseudomonadati</taxon>
        <taxon>Pseudomonadota</taxon>
        <taxon>Gammaproteobacteria</taxon>
        <taxon>Enterobacterales</taxon>
        <taxon>Pectobacteriaceae</taxon>
        <taxon>Brenneria</taxon>
    </lineage>
</organism>
<name>A0A2U1TMH5_9GAMM</name>
<sequence>MNDEFMILSKIDVAERQLNQSIRLFFEEDDPVSIRTLAEAVGAVLSTISPYKGIIRDKTIPHPMSYRDWLNKNFEPRNFFKHADNDAEETLDFNPKGNELVLLEAVMMFNQLKQDWTPETKVYYCWCLLNHPDLWDEETEDMLYIKGLGLQVNNSKKFYSKFIDDVKEGRRTL</sequence>
<accession>A0A2U1TMH5</accession>
<dbReference type="Proteomes" id="UP000296159">
    <property type="component" value="Unassembled WGS sequence"/>
</dbReference>
<proteinExistence type="predicted"/>
<reference evidence="1 2" key="1">
    <citation type="submission" date="2018-04" db="EMBL/GenBank/DDBJ databases">
        <title>Brenneria corticis sp.nov.</title>
        <authorList>
            <person name="Li Y."/>
        </authorList>
    </citation>
    <scope>NUCLEOTIDE SEQUENCE [LARGE SCALE GENOMIC DNA]</scope>
    <source>
        <strain evidence="1 2">CFCC 11842</strain>
    </source>
</reference>
<dbReference type="RefSeq" id="WP_136168447.1">
    <property type="nucleotide sequence ID" value="NZ_KZ819098.1"/>
</dbReference>
<evidence type="ECO:0000313" key="1">
    <source>
        <dbReference type="EMBL" id="PWC10532.1"/>
    </source>
</evidence>
<evidence type="ECO:0000313" key="2">
    <source>
        <dbReference type="Proteomes" id="UP000296159"/>
    </source>
</evidence>
<dbReference type="AlphaFoldDB" id="A0A2U1TMH5"/>
<gene>
    <name evidence="1" type="ORF">DDT56_21715</name>
</gene>
<keyword evidence="2" id="KW-1185">Reference proteome</keyword>
<dbReference type="EMBL" id="QDKH01000036">
    <property type="protein sequence ID" value="PWC10532.1"/>
    <property type="molecule type" value="Genomic_DNA"/>
</dbReference>